<evidence type="ECO:0000313" key="3">
    <source>
        <dbReference type="Proteomes" id="UP000199226"/>
    </source>
</evidence>
<organism evidence="2 3">
    <name type="scientific">Daejeonella rubra</name>
    <dbReference type="NCBI Taxonomy" id="990371"/>
    <lineage>
        <taxon>Bacteria</taxon>
        <taxon>Pseudomonadati</taxon>
        <taxon>Bacteroidota</taxon>
        <taxon>Sphingobacteriia</taxon>
        <taxon>Sphingobacteriales</taxon>
        <taxon>Sphingobacteriaceae</taxon>
        <taxon>Daejeonella</taxon>
    </lineage>
</organism>
<dbReference type="GO" id="GO:0008081">
    <property type="term" value="F:phosphoric diester hydrolase activity"/>
    <property type="evidence" value="ECO:0007669"/>
    <property type="project" value="InterPro"/>
</dbReference>
<dbReference type="InterPro" id="IPR030395">
    <property type="entry name" value="GP_PDE_dom"/>
</dbReference>
<reference evidence="3" key="1">
    <citation type="submission" date="2016-10" db="EMBL/GenBank/DDBJ databases">
        <authorList>
            <person name="Varghese N."/>
            <person name="Submissions S."/>
        </authorList>
    </citation>
    <scope>NUCLEOTIDE SEQUENCE [LARGE SCALE GENOMIC DNA]</scope>
    <source>
        <strain evidence="3">DSM 24536</strain>
    </source>
</reference>
<proteinExistence type="predicted"/>
<feature type="domain" description="GP-PDE" evidence="1">
    <location>
        <begin position="100"/>
        <end position="328"/>
    </location>
</feature>
<dbReference type="AlphaFoldDB" id="A0A1G9Q8J6"/>
<dbReference type="PROSITE" id="PS51704">
    <property type="entry name" value="GP_PDE"/>
    <property type="match status" value="1"/>
</dbReference>
<name>A0A1G9Q8J6_9SPHI</name>
<keyword evidence="3" id="KW-1185">Reference proteome</keyword>
<dbReference type="PANTHER" id="PTHR46211:SF1">
    <property type="entry name" value="GLYCEROPHOSPHODIESTER PHOSPHODIESTERASE, CYTOPLASMIC"/>
    <property type="match status" value="1"/>
</dbReference>
<dbReference type="PANTHER" id="PTHR46211">
    <property type="entry name" value="GLYCEROPHOSPHORYL DIESTER PHOSPHODIESTERASE"/>
    <property type="match status" value="1"/>
</dbReference>
<dbReference type="SUPFAM" id="SSF51695">
    <property type="entry name" value="PLC-like phosphodiesterases"/>
    <property type="match status" value="1"/>
</dbReference>
<evidence type="ECO:0000259" key="1">
    <source>
        <dbReference type="PROSITE" id="PS51704"/>
    </source>
</evidence>
<dbReference type="Pfam" id="PF03009">
    <property type="entry name" value="GDPD"/>
    <property type="match status" value="1"/>
</dbReference>
<evidence type="ECO:0000313" key="2">
    <source>
        <dbReference type="EMBL" id="SDM07412.1"/>
    </source>
</evidence>
<dbReference type="Gene3D" id="3.20.20.190">
    <property type="entry name" value="Phosphatidylinositol (PI) phosphodiesterase"/>
    <property type="match status" value="1"/>
</dbReference>
<dbReference type="InterPro" id="IPR017946">
    <property type="entry name" value="PLC-like_Pdiesterase_TIM-brl"/>
</dbReference>
<dbReference type="EMBL" id="FNHH01000005">
    <property type="protein sequence ID" value="SDM07412.1"/>
    <property type="molecule type" value="Genomic_DNA"/>
</dbReference>
<dbReference type="Proteomes" id="UP000199226">
    <property type="component" value="Unassembled WGS sequence"/>
</dbReference>
<gene>
    <name evidence="2" type="ORF">SAMN05421813_105168</name>
</gene>
<accession>A0A1G9Q8J6</accession>
<dbReference type="GO" id="GO:0006629">
    <property type="term" value="P:lipid metabolic process"/>
    <property type="evidence" value="ECO:0007669"/>
    <property type="project" value="InterPro"/>
</dbReference>
<sequence length="330" mass="37009">MFILLSMLSYTTIAQPVLSNHTFSQENNQIGILSLPGAEAKFKLSGENSGLFRLKANKLSIRKGSIKSDVKWYDLTITAKTKSGSFEQTFRLVKDEFIRNRVVAHRGAWKNTGATENSIAALQHAIRLGCQGSEFDVHMTADSVLVINHDPTIQGQTIHTSPSAKLLALKLPSGENMPSLESYLRAGMTQNNTKLILEIKPTINKERALQLTKKVMATVKNLKAQAWIDYISFDYTICMELMRLDPHARVAYLNGDKSPEVLAADKLWGLDYNQSVYQKNPDWIAQAKQKGLTINAWTVNNPALLQSFLDQKIDFITTNEPELLLKMIQK</sequence>
<dbReference type="RefSeq" id="WP_245704447.1">
    <property type="nucleotide sequence ID" value="NZ_FNHH01000005.1"/>
</dbReference>
<protein>
    <submittedName>
        <fullName evidence="2">Glycerophosphoryl diester phosphodiesterase</fullName>
    </submittedName>
</protein>
<dbReference type="STRING" id="990371.SAMN05421813_105168"/>